<dbReference type="GO" id="GO:0070588">
    <property type="term" value="P:calcium ion transmembrane transport"/>
    <property type="evidence" value="ECO:0007669"/>
    <property type="project" value="TreeGrafter"/>
</dbReference>
<name>A0AAD8FV83_ACIOX</name>
<dbReference type="InterPro" id="IPR027309">
    <property type="entry name" value="P2X_extracellular_dom_sf"/>
</dbReference>
<dbReference type="NCBIfam" id="TIGR00863">
    <property type="entry name" value="P2X"/>
    <property type="match status" value="1"/>
</dbReference>
<dbReference type="GO" id="GO:0098794">
    <property type="term" value="C:postsynapse"/>
    <property type="evidence" value="ECO:0007669"/>
    <property type="project" value="GOC"/>
</dbReference>
<reference evidence="11" key="1">
    <citation type="submission" date="2022-02" db="EMBL/GenBank/DDBJ databases">
        <title>Atlantic sturgeon de novo genome assembly.</title>
        <authorList>
            <person name="Stock M."/>
            <person name="Klopp C."/>
            <person name="Guiguen Y."/>
            <person name="Cabau C."/>
            <person name="Parinello H."/>
            <person name="Santidrian Yebra-Pimentel E."/>
            <person name="Kuhl H."/>
            <person name="Dirks R.P."/>
            <person name="Guessner J."/>
            <person name="Wuertz S."/>
            <person name="Du K."/>
            <person name="Schartl M."/>
        </authorList>
    </citation>
    <scope>NUCLEOTIDE SEQUENCE</scope>
    <source>
        <strain evidence="11">STURGEONOMICS-FGT-2020</strain>
        <tissue evidence="11">Whole blood</tissue>
    </source>
</reference>
<organism evidence="11 12">
    <name type="scientific">Acipenser oxyrinchus oxyrinchus</name>
    <dbReference type="NCBI Taxonomy" id="40147"/>
    <lineage>
        <taxon>Eukaryota</taxon>
        <taxon>Metazoa</taxon>
        <taxon>Chordata</taxon>
        <taxon>Craniata</taxon>
        <taxon>Vertebrata</taxon>
        <taxon>Euteleostomi</taxon>
        <taxon>Actinopterygii</taxon>
        <taxon>Chondrostei</taxon>
        <taxon>Acipenseriformes</taxon>
        <taxon>Acipenseridae</taxon>
        <taxon>Acipenser</taxon>
    </lineage>
</organism>
<protein>
    <submittedName>
        <fullName evidence="11">P2X purinoceptor 4-like isoform X1</fullName>
    </submittedName>
</protein>
<keyword evidence="8" id="KW-1071">Ligand-gated ion channel</keyword>
<dbReference type="PANTHER" id="PTHR10125:SF13">
    <property type="entry name" value="P2X PURINOCEPTOR 7"/>
    <property type="match status" value="1"/>
</dbReference>
<dbReference type="GO" id="GO:0001614">
    <property type="term" value="F:purinergic nucleotide receptor activity"/>
    <property type="evidence" value="ECO:0007669"/>
    <property type="project" value="InterPro"/>
</dbReference>
<dbReference type="InterPro" id="IPR059116">
    <property type="entry name" value="P2X_receptor"/>
</dbReference>
<evidence type="ECO:0000256" key="1">
    <source>
        <dbReference type="ARBA" id="ARBA00004308"/>
    </source>
</evidence>
<dbReference type="PANTHER" id="PTHR10125">
    <property type="entry name" value="P2X PURINOCEPTOR"/>
    <property type="match status" value="1"/>
</dbReference>
<keyword evidence="6" id="KW-0406">Ion transport</keyword>
<keyword evidence="7 10" id="KW-0472">Membrane</keyword>
<dbReference type="GO" id="GO:0004931">
    <property type="term" value="F:extracellularly ATP-gated monoatomic cation channel activity"/>
    <property type="evidence" value="ECO:0007669"/>
    <property type="project" value="InterPro"/>
</dbReference>
<keyword evidence="4 10" id="KW-0812">Transmembrane</keyword>
<gene>
    <name evidence="11" type="primary">P2RX4</name>
    <name evidence="11" type="ORF">AOXY_G28580</name>
</gene>
<dbReference type="GO" id="GO:0012505">
    <property type="term" value="C:endomembrane system"/>
    <property type="evidence" value="ECO:0007669"/>
    <property type="project" value="UniProtKB-SubCell"/>
</dbReference>
<comment type="similarity">
    <text evidence="2">Belongs to the P2X receptor family.</text>
</comment>
<evidence type="ECO:0000256" key="2">
    <source>
        <dbReference type="ARBA" id="ARBA00009848"/>
    </source>
</evidence>
<feature type="transmembrane region" description="Helical" evidence="10">
    <location>
        <begin position="230"/>
        <end position="252"/>
    </location>
</feature>
<evidence type="ECO:0000256" key="3">
    <source>
        <dbReference type="ARBA" id="ARBA00022448"/>
    </source>
</evidence>
<evidence type="ECO:0000256" key="4">
    <source>
        <dbReference type="ARBA" id="ARBA00022692"/>
    </source>
</evidence>
<evidence type="ECO:0000313" key="12">
    <source>
        <dbReference type="Proteomes" id="UP001230051"/>
    </source>
</evidence>
<comment type="subcellular location">
    <subcellularLocation>
        <location evidence="1">Endomembrane system</location>
    </subcellularLocation>
</comment>
<evidence type="ECO:0000313" key="11">
    <source>
        <dbReference type="EMBL" id="KAK1154594.1"/>
    </source>
</evidence>
<evidence type="ECO:0000256" key="10">
    <source>
        <dbReference type="SAM" id="Phobius"/>
    </source>
</evidence>
<dbReference type="GO" id="GO:0005886">
    <property type="term" value="C:plasma membrane"/>
    <property type="evidence" value="ECO:0007669"/>
    <property type="project" value="InterPro"/>
</dbReference>
<evidence type="ECO:0000256" key="8">
    <source>
        <dbReference type="ARBA" id="ARBA00023286"/>
    </source>
</evidence>
<evidence type="ECO:0000256" key="9">
    <source>
        <dbReference type="ARBA" id="ARBA00023303"/>
    </source>
</evidence>
<dbReference type="Proteomes" id="UP001230051">
    <property type="component" value="Unassembled WGS sequence"/>
</dbReference>
<keyword evidence="9" id="KW-0407">Ion channel</keyword>
<accession>A0AAD8FV83</accession>
<keyword evidence="3" id="KW-0813">Transport</keyword>
<evidence type="ECO:0000256" key="6">
    <source>
        <dbReference type="ARBA" id="ARBA00023065"/>
    </source>
</evidence>
<dbReference type="PRINTS" id="PR01307">
    <property type="entry name" value="P2XRECEPTOR"/>
</dbReference>
<dbReference type="InterPro" id="IPR001429">
    <property type="entry name" value="P2X_purnocptor"/>
</dbReference>
<evidence type="ECO:0000256" key="5">
    <source>
        <dbReference type="ARBA" id="ARBA00022989"/>
    </source>
</evidence>
<dbReference type="EMBL" id="JAGXEW010000035">
    <property type="protein sequence ID" value="KAK1154594.1"/>
    <property type="molecule type" value="Genomic_DNA"/>
</dbReference>
<dbReference type="AlphaFoldDB" id="A0AAD8FV83"/>
<dbReference type="GO" id="GO:0033198">
    <property type="term" value="P:response to ATP"/>
    <property type="evidence" value="ECO:0007669"/>
    <property type="project" value="InterPro"/>
</dbReference>
<keyword evidence="12" id="KW-1185">Reference proteome</keyword>
<evidence type="ECO:0000256" key="7">
    <source>
        <dbReference type="ARBA" id="ARBA00023136"/>
    </source>
</evidence>
<proteinExistence type="inferred from homology"/>
<dbReference type="Pfam" id="PF00864">
    <property type="entry name" value="P2X_receptor"/>
    <property type="match status" value="1"/>
</dbReference>
<keyword evidence="5 10" id="KW-1133">Transmembrane helix</keyword>
<comment type="caution">
    <text evidence="11">The sequence shown here is derived from an EMBL/GenBank/DDBJ whole genome shotgun (WGS) entry which is preliminary data.</text>
</comment>
<sequence length="298" mass="34615">MEHGFQKCIKNYIHGPDSGTICSSNEDCTKEYTNQKSNGIPTGQCVEFNSSVKTCEVFAWCPIEGTSNASKLAILESAENFTVFIKNNIGFIDFNYTKRNILPDMNETYLKQCIFNRKTDPYCPIFRLGHIVQEAGRISQKWPIRGGVIAIQINWECDLDWLFHKCVPEYSFRRLDEKNDKKTLFPGLNFRFARYYKQDGVEERTLFKVYGIRFDVMVTGKAGRFDLIKLITYIGSTLAYFGVTIIVVDLLITNYVHPSYYTRKIYETVEYRTEVRTSYQCWMRDVSNREGQDCESSP</sequence>
<dbReference type="Gene3D" id="2.60.490.10">
    <property type="entry name" value="atp-gated p2x4 ion channel domain"/>
    <property type="match status" value="1"/>
</dbReference>